<evidence type="ECO:0000313" key="4">
    <source>
        <dbReference type="Proteomes" id="UP000007065"/>
    </source>
</evidence>
<feature type="compositionally biased region" description="Low complexity" evidence="1">
    <location>
        <begin position="47"/>
        <end position="57"/>
    </location>
</feature>
<proteinExistence type="predicted"/>
<dbReference type="KEGG" id="maa:MAG6130"/>
<evidence type="ECO:0008006" key="5">
    <source>
        <dbReference type="Google" id="ProtNLM"/>
    </source>
</evidence>
<gene>
    <name evidence="3" type="ordered locus">MAG6130</name>
</gene>
<feature type="region of interest" description="Disordered" evidence="1">
    <location>
        <begin position="27"/>
        <end position="93"/>
    </location>
</feature>
<feature type="compositionally biased region" description="Basic and acidic residues" evidence="1">
    <location>
        <begin position="33"/>
        <end position="45"/>
    </location>
</feature>
<dbReference type="HOGENOM" id="CLU_1287673_0_0_14"/>
<dbReference type="RefSeq" id="WP_011949770.1">
    <property type="nucleotide sequence ID" value="NC_009497.1"/>
</dbReference>
<evidence type="ECO:0000256" key="1">
    <source>
        <dbReference type="SAM" id="MobiDB-lite"/>
    </source>
</evidence>
<sequence>MKSKFLMTLPVLFTFPIVSASCTDINQNNSTAENKKPDSNEKIKVDNATTNNANSNENKNDGRSKTEQPSKDQAETYSTSNVNKQKEEMLKKLKEELPKLKEKKVELEKTIEETKPTEEQLKKAWQDIENKANTSPSEYDESKLKEAYEKWLTVYDKLTNAKNELEILTKSKMIEQTEQAIEKLETKLKAK</sequence>
<feature type="signal peptide" evidence="2">
    <location>
        <begin position="1"/>
        <end position="20"/>
    </location>
</feature>
<feature type="chain" id="PRO_5002684487" description="Lipoprotein" evidence="2">
    <location>
        <begin position="21"/>
        <end position="191"/>
    </location>
</feature>
<accession>A5IZ54</accession>
<feature type="compositionally biased region" description="Basic and acidic residues" evidence="1">
    <location>
        <begin position="84"/>
        <end position="93"/>
    </location>
</feature>
<dbReference type="PROSITE" id="PS51257">
    <property type="entry name" value="PROKAR_LIPOPROTEIN"/>
    <property type="match status" value="1"/>
</dbReference>
<organism evidence="3 4">
    <name type="scientific">Mycoplasmopsis agalactiae (strain NCTC 10123 / CIP 59.7 / PG2)</name>
    <name type="common">Mycoplasma agalactiae</name>
    <dbReference type="NCBI Taxonomy" id="347257"/>
    <lineage>
        <taxon>Bacteria</taxon>
        <taxon>Bacillati</taxon>
        <taxon>Mycoplasmatota</taxon>
        <taxon>Mycoplasmoidales</taxon>
        <taxon>Metamycoplasmataceae</taxon>
        <taxon>Mycoplasmopsis</taxon>
    </lineage>
</organism>
<dbReference type="AlphaFoldDB" id="A5IZ54"/>
<evidence type="ECO:0000256" key="2">
    <source>
        <dbReference type="SAM" id="SignalP"/>
    </source>
</evidence>
<keyword evidence="2" id="KW-0732">Signal</keyword>
<keyword evidence="4" id="KW-1185">Reference proteome</keyword>
<dbReference type="Proteomes" id="UP000007065">
    <property type="component" value="Chromosome"/>
</dbReference>
<name>A5IZ54_MYCAP</name>
<dbReference type="EMBL" id="CU179680">
    <property type="protein sequence ID" value="CAL59313.1"/>
    <property type="molecule type" value="Genomic_DNA"/>
</dbReference>
<feature type="compositionally biased region" description="Basic and acidic residues" evidence="1">
    <location>
        <begin position="58"/>
        <end position="74"/>
    </location>
</feature>
<dbReference type="GeneID" id="93358348"/>
<dbReference type="STRING" id="347257.MAG6130"/>
<evidence type="ECO:0000313" key="3">
    <source>
        <dbReference type="EMBL" id="CAL59313.1"/>
    </source>
</evidence>
<protein>
    <recommendedName>
        <fullName evidence="5">Lipoprotein</fullName>
    </recommendedName>
</protein>
<reference evidence="4" key="1">
    <citation type="journal article" date="2007" name="PLoS Genet.">
        <title>Being pathogenic, plastic, and sexual while living with a nearly minimal bacterial genome.</title>
        <authorList>
            <person name="Sirand-Pugnet P."/>
            <person name="Lartigue C."/>
            <person name="Marenda M."/>
            <person name="Jacob D."/>
            <person name="Barre A."/>
            <person name="Barbe V."/>
            <person name="Schenowitz C."/>
            <person name="Mangenot S."/>
            <person name="Couloux A."/>
            <person name="Segurens B."/>
            <person name="de Daruvar A."/>
            <person name="Blanchard A."/>
            <person name="Citti C."/>
        </authorList>
    </citation>
    <scope>NUCLEOTIDE SEQUENCE [LARGE SCALE GENOMIC DNA]</scope>
    <source>
        <strain evidence="4">PG2</strain>
    </source>
</reference>